<keyword evidence="3" id="KW-0723">Serine/threonine-protein kinase</keyword>
<comment type="similarity">
    <text evidence="1">Belongs to the protein kinase superfamily. AGC Ser/Thr protein kinase family. PKC subfamily.</text>
</comment>
<evidence type="ECO:0000313" key="24">
    <source>
        <dbReference type="Proteomes" id="UP000799767"/>
    </source>
</evidence>
<dbReference type="CDD" id="cd08689">
    <property type="entry name" value="C2_fungal_Pkc1p"/>
    <property type="match status" value="1"/>
</dbReference>
<feature type="domain" description="C2" evidence="18">
    <location>
        <begin position="232"/>
        <end position="352"/>
    </location>
</feature>
<dbReference type="SMART" id="SM00239">
    <property type="entry name" value="C2"/>
    <property type="match status" value="1"/>
</dbReference>
<dbReference type="PROSITE" id="PS00108">
    <property type="entry name" value="PROTEIN_KINASE_ST"/>
    <property type="match status" value="1"/>
</dbReference>
<evidence type="ECO:0000256" key="14">
    <source>
        <dbReference type="ARBA" id="ARBA00047470"/>
    </source>
</evidence>
<evidence type="ECO:0000259" key="18">
    <source>
        <dbReference type="PROSITE" id="PS50004"/>
    </source>
</evidence>
<dbReference type="PROSITE" id="PS51860">
    <property type="entry name" value="REM_1"/>
    <property type="match status" value="2"/>
</dbReference>
<dbReference type="PROSITE" id="PS51285">
    <property type="entry name" value="AGC_KINASE_CTER"/>
    <property type="match status" value="1"/>
</dbReference>
<feature type="compositionally biased region" description="Polar residues" evidence="17">
    <location>
        <begin position="624"/>
        <end position="649"/>
    </location>
</feature>
<dbReference type="PROSITE" id="PS50004">
    <property type="entry name" value="C2"/>
    <property type="match status" value="1"/>
</dbReference>
<evidence type="ECO:0000313" key="23">
    <source>
        <dbReference type="EMBL" id="KAF2488230.1"/>
    </source>
</evidence>
<dbReference type="PROSITE" id="PS00107">
    <property type="entry name" value="PROTEIN_KINASE_ATP"/>
    <property type="match status" value="1"/>
</dbReference>
<evidence type="ECO:0000256" key="6">
    <source>
        <dbReference type="ARBA" id="ARBA00022723"/>
    </source>
</evidence>
<dbReference type="GO" id="GO:0004697">
    <property type="term" value="F:diacylglycerol-dependent serine/threonine kinase activity"/>
    <property type="evidence" value="ECO:0007669"/>
    <property type="project" value="UniProtKB-EC"/>
</dbReference>
<dbReference type="InterPro" id="IPR046349">
    <property type="entry name" value="C1-like_sf"/>
</dbReference>
<keyword evidence="10" id="KW-0418">Kinase</keyword>
<feature type="region of interest" description="Disordered" evidence="17">
    <location>
        <begin position="367"/>
        <end position="400"/>
    </location>
</feature>
<dbReference type="PROSITE" id="PS50011">
    <property type="entry name" value="PROTEIN_KINASE_DOM"/>
    <property type="match status" value="1"/>
</dbReference>
<keyword evidence="4" id="KW-0597">Phosphoprotein</keyword>
<keyword evidence="9" id="KW-0863">Zinc-finger</keyword>
<keyword evidence="11" id="KW-0862">Zinc</keyword>
<feature type="domain" description="Protein kinase" evidence="19">
    <location>
        <begin position="862"/>
        <end position="1121"/>
    </location>
</feature>
<dbReference type="AlphaFoldDB" id="A0A6A6Q767"/>
<dbReference type="CDD" id="cd05570">
    <property type="entry name" value="STKc_PKC"/>
    <property type="match status" value="1"/>
</dbReference>
<feature type="compositionally biased region" description="Polar residues" evidence="17">
    <location>
        <begin position="801"/>
        <end position="811"/>
    </location>
</feature>
<proteinExistence type="inferred from homology"/>
<dbReference type="Gene3D" id="1.10.287.160">
    <property type="entry name" value="HR1 repeat"/>
    <property type="match status" value="1"/>
</dbReference>
<name>A0A6A6Q767_9PEZI</name>
<evidence type="ECO:0000256" key="12">
    <source>
        <dbReference type="ARBA" id="ARBA00022840"/>
    </source>
</evidence>
<keyword evidence="8 16" id="KW-0547">Nucleotide-binding</keyword>
<comment type="catalytic activity">
    <reaction evidence="13">
        <text>L-threonyl-[protein] + ATP = O-phospho-L-threonyl-[protein] + ADP + H(+)</text>
        <dbReference type="Rhea" id="RHEA:46608"/>
        <dbReference type="Rhea" id="RHEA-COMP:11060"/>
        <dbReference type="Rhea" id="RHEA-COMP:11605"/>
        <dbReference type="ChEBI" id="CHEBI:15378"/>
        <dbReference type="ChEBI" id="CHEBI:30013"/>
        <dbReference type="ChEBI" id="CHEBI:30616"/>
        <dbReference type="ChEBI" id="CHEBI:61977"/>
        <dbReference type="ChEBI" id="CHEBI:456216"/>
        <dbReference type="EC" id="2.7.11.13"/>
    </reaction>
</comment>
<dbReference type="FunFam" id="3.30.60.20:FF:000034">
    <property type="entry name" value="Protein kinase C"/>
    <property type="match status" value="1"/>
</dbReference>
<feature type="region of interest" description="Disordered" evidence="17">
    <location>
        <begin position="601"/>
        <end position="829"/>
    </location>
</feature>
<dbReference type="SMART" id="SM00133">
    <property type="entry name" value="S_TK_X"/>
    <property type="match status" value="1"/>
</dbReference>
<dbReference type="SMART" id="SM00109">
    <property type="entry name" value="C1"/>
    <property type="match status" value="2"/>
</dbReference>
<dbReference type="InterPro" id="IPR035892">
    <property type="entry name" value="C2_domain_sf"/>
</dbReference>
<dbReference type="FunFam" id="3.30.60.20:FF:000014">
    <property type="entry name" value="Protein kinase C"/>
    <property type="match status" value="1"/>
</dbReference>
<feature type="domain" description="AGC-kinase C-terminal" evidence="21">
    <location>
        <begin position="1122"/>
        <end position="1187"/>
    </location>
</feature>
<dbReference type="Pfam" id="PF00069">
    <property type="entry name" value="Pkinase"/>
    <property type="match status" value="1"/>
</dbReference>
<evidence type="ECO:0000256" key="5">
    <source>
        <dbReference type="ARBA" id="ARBA00022679"/>
    </source>
</evidence>
<dbReference type="InterPro" id="IPR000008">
    <property type="entry name" value="C2_dom"/>
</dbReference>
<evidence type="ECO:0000259" key="21">
    <source>
        <dbReference type="PROSITE" id="PS51285"/>
    </source>
</evidence>
<feature type="compositionally biased region" description="Low complexity" evidence="17">
    <location>
        <begin position="735"/>
        <end position="750"/>
    </location>
</feature>
<feature type="compositionally biased region" description="Low complexity" evidence="17">
    <location>
        <begin position="819"/>
        <end position="828"/>
    </location>
</feature>
<evidence type="ECO:0000256" key="15">
    <source>
        <dbReference type="PROSITE-ProRule" id="PRU01207"/>
    </source>
</evidence>
<keyword evidence="5" id="KW-0808">Transferase</keyword>
<organism evidence="23 24">
    <name type="scientific">Neohortaea acidophila</name>
    <dbReference type="NCBI Taxonomy" id="245834"/>
    <lineage>
        <taxon>Eukaryota</taxon>
        <taxon>Fungi</taxon>
        <taxon>Dikarya</taxon>
        <taxon>Ascomycota</taxon>
        <taxon>Pezizomycotina</taxon>
        <taxon>Dothideomycetes</taxon>
        <taxon>Dothideomycetidae</taxon>
        <taxon>Mycosphaerellales</taxon>
        <taxon>Teratosphaeriaceae</taxon>
        <taxon>Neohortaea</taxon>
    </lineage>
</organism>
<evidence type="ECO:0000256" key="4">
    <source>
        <dbReference type="ARBA" id="ARBA00022553"/>
    </source>
</evidence>
<feature type="region of interest" description="Disordered" evidence="17">
    <location>
        <begin position="69"/>
        <end position="141"/>
    </location>
</feature>
<dbReference type="InterPro" id="IPR002219">
    <property type="entry name" value="PKC_DAG/PE"/>
</dbReference>
<accession>A0A6A6Q767</accession>
<keyword evidence="24" id="KW-1185">Reference proteome</keyword>
<evidence type="ECO:0000256" key="7">
    <source>
        <dbReference type="ARBA" id="ARBA00022737"/>
    </source>
</evidence>
<dbReference type="FunFam" id="1.10.510.10:FF:000101">
    <property type="entry name" value="Protein kinase C"/>
    <property type="match status" value="1"/>
</dbReference>
<dbReference type="InterPro" id="IPR000961">
    <property type="entry name" value="AGC-kinase_C"/>
</dbReference>
<dbReference type="CDD" id="cd11620">
    <property type="entry name" value="HR1_PKC-like_2_fungi"/>
    <property type="match status" value="1"/>
</dbReference>
<protein>
    <recommendedName>
        <fullName evidence="2">protein kinase C</fullName>
        <ecNumber evidence="2">2.7.11.13</ecNumber>
    </recommendedName>
</protein>
<dbReference type="InterPro" id="IPR011072">
    <property type="entry name" value="HR1_rho-bd"/>
</dbReference>
<dbReference type="SMART" id="SM00742">
    <property type="entry name" value="Hr1"/>
    <property type="match status" value="2"/>
</dbReference>
<dbReference type="PROSITE" id="PS00479">
    <property type="entry name" value="ZF_DAG_PE_1"/>
    <property type="match status" value="1"/>
</dbReference>
<dbReference type="InterPro" id="IPR011009">
    <property type="entry name" value="Kinase-like_dom_sf"/>
</dbReference>
<evidence type="ECO:0000256" key="8">
    <source>
        <dbReference type="ARBA" id="ARBA00022741"/>
    </source>
</evidence>
<evidence type="ECO:0000256" key="10">
    <source>
        <dbReference type="ARBA" id="ARBA00022777"/>
    </source>
</evidence>
<feature type="domain" description="REM-1" evidence="22">
    <location>
        <begin position="151"/>
        <end position="228"/>
    </location>
</feature>
<evidence type="ECO:0000256" key="17">
    <source>
        <dbReference type="SAM" id="MobiDB-lite"/>
    </source>
</evidence>
<feature type="compositionally biased region" description="Basic and acidic residues" evidence="17">
    <location>
        <begin position="651"/>
        <end position="660"/>
    </location>
</feature>
<dbReference type="GO" id="GO:0007165">
    <property type="term" value="P:signal transduction"/>
    <property type="evidence" value="ECO:0007669"/>
    <property type="project" value="InterPro"/>
</dbReference>
<dbReference type="SUPFAM" id="SSF46585">
    <property type="entry name" value="HR1 repeat"/>
    <property type="match status" value="1"/>
</dbReference>
<feature type="domain" description="Phorbol-ester/DAG-type" evidence="20">
    <location>
        <begin position="461"/>
        <end position="509"/>
    </location>
</feature>
<feature type="domain" description="REM-1" evidence="22">
    <location>
        <begin position="1"/>
        <end position="67"/>
    </location>
</feature>
<evidence type="ECO:0000259" key="22">
    <source>
        <dbReference type="PROSITE" id="PS51860"/>
    </source>
</evidence>
<dbReference type="RefSeq" id="XP_033594799.1">
    <property type="nucleotide sequence ID" value="XM_033735120.1"/>
</dbReference>
<dbReference type="Proteomes" id="UP000799767">
    <property type="component" value="Unassembled WGS sequence"/>
</dbReference>
<evidence type="ECO:0000256" key="11">
    <source>
        <dbReference type="ARBA" id="ARBA00022833"/>
    </source>
</evidence>
<dbReference type="InterPro" id="IPR036274">
    <property type="entry name" value="HR1_rpt_sf"/>
</dbReference>
<evidence type="ECO:0000259" key="19">
    <source>
        <dbReference type="PROSITE" id="PS50011"/>
    </source>
</evidence>
<dbReference type="GO" id="GO:0009272">
    <property type="term" value="P:fungal-type cell wall biogenesis"/>
    <property type="evidence" value="ECO:0007669"/>
    <property type="project" value="InterPro"/>
</dbReference>
<feature type="domain" description="Phorbol-ester/DAG-type" evidence="20">
    <location>
        <begin position="529"/>
        <end position="579"/>
    </location>
</feature>
<dbReference type="PROSITE" id="PS50081">
    <property type="entry name" value="ZF_DAG_PE_2"/>
    <property type="match status" value="2"/>
</dbReference>
<evidence type="ECO:0000256" key="13">
    <source>
        <dbReference type="ARBA" id="ARBA00047272"/>
    </source>
</evidence>
<keyword evidence="6" id="KW-0479">Metal-binding</keyword>
<evidence type="ECO:0000256" key="9">
    <source>
        <dbReference type="ARBA" id="ARBA00022771"/>
    </source>
</evidence>
<dbReference type="OrthoDB" id="63267at2759"/>
<dbReference type="SUPFAM" id="SSF57889">
    <property type="entry name" value="Cysteine-rich domain"/>
    <property type="match status" value="2"/>
</dbReference>
<evidence type="ECO:0000259" key="20">
    <source>
        <dbReference type="PROSITE" id="PS50081"/>
    </source>
</evidence>
<feature type="compositionally biased region" description="Low complexity" evidence="17">
    <location>
        <begin position="675"/>
        <end position="722"/>
    </location>
</feature>
<feature type="compositionally biased region" description="Gly residues" evidence="17">
    <location>
        <begin position="108"/>
        <end position="119"/>
    </location>
</feature>
<dbReference type="EC" id="2.7.11.13" evidence="2"/>
<dbReference type="CDD" id="cd20823">
    <property type="entry name" value="C1_ScPKC1-like_rpt2"/>
    <property type="match status" value="1"/>
</dbReference>
<dbReference type="InterPro" id="IPR037312">
    <property type="entry name" value="PKC-like_HR1"/>
</dbReference>
<dbReference type="SUPFAM" id="SSF56112">
    <property type="entry name" value="Protein kinase-like (PK-like)"/>
    <property type="match status" value="1"/>
</dbReference>
<dbReference type="PANTHER" id="PTHR24351">
    <property type="entry name" value="RIBOSOMAL PROTEIN S6 KINASE"/>
    <property type="match status" value="1"/>
</dbReference>
<dbReference type="CDD" id="cd20822">
    <property type="entry name" value="C1_ScPKC1-like_rpt1"/>
    <property type="match status" value="1"/>
</dbReference>
<feature type="compositionally biased region" description="Polar residues" evidence="17">
    <location>
        <begin position="86"/>
        <end position="100"/>
    </location>
</feature>
<gene>
    <name evidence="23" type="ORF">BDY17DRAFT_307486</name>
</gene>
<evidence type="ECO:0000256" key="3">
    <source>
        <dbReference type="ARBA" id="ARBA00022527"/>
    </source>
</evidence>
<dbReference type="Pfam" id="PF00130">
    <property type="entry name" value="C1_1"/>
    <property type="match status" value="2"/>
</dbReference>
<dbReference type="InterPro" id="IPR000719">
    <property type="entry name" value="Prot_kinase_dom"/>
</dbReference>
<dbReference type="FunFam" id="3.30.200.20:FF:000103">
    <property type="entry name" value="Protein kinase C"/>
    <property type="match status" value="1"/>
</dbReference>
<dbReference type="EMBL" id="MU001631">
    <property type="protein sequence ID" value="KAF2488230.1"/>
    <property type="molecule type" value="Genomic_DNA"/>
</dbReference>
<dbReference type="SUPFAM" id="SSF49562">
    <property type="entry name" value="C2 domain (Calcium/lipid-binding domain, CaLB)"/>
    <property type="match status" value="1"/>
</dbReference>
<dbReference type="InterPro" id="IPR017892">
    <property type="entry name" value="Pkinase_C"/>
</dbReference>
<keyword evidence="12 16" id="KW-0067">ATP-binding</keyword>
<reference evidence="23" key="1">
    <citation type="journal article" date="2020" name="Stud. Mycol.">
        <title>101 Dothideomycetes genomes: a test case for predicting lifestyles and emergence of pathogens.</title>
        <authorList>
            <person name="Haridas S."/>
            <person name="Albert R."/>
            <person name="Binder M."/>
            <person name="Bloem J."/>
            <person name="Labutti K."/>
            <person name="Salamov A."/>
            <person name="Andreopoulos B."/>
            <person name="Baker S."/>
            <person name="Barry K."/>
            <person name="Bills G."/>
            <person name="Bluhm B."/>
            <person name="Cannon C."/>
            <person name="Castanera R."/>
            <person name="Culley D."/>
            <person name="Daum C."/>
            <person name="Ezra D."/>
            <person name="Gonzalez J."/>
            <person name="Henrissat B."/>
            <person name="Kuo A."/>
            <person name="Liang C."/>
            <person name="Lipzen A."/>
            <person name="Lutzoni F."/>
            <person name="Magnuson J."/>
            <person name="Mondo S."/>
            <person name="Nolan M."/>
            <person name="Ohm R."/>
            <person name="Pangilinan J."/>
            <person name="Park H.-J."/>
            <person name="Ramirez L."/>
            <person name="Alfaro M."/>
            <person name="Sun H."/>
            <person name="Tritt A."/>
            <person name="Yoshinaga Y."/>
            <person name="Zwiers L.-H."/>
            <person name="Turgeon B."/>
            <person name="Goodwin S."/>
            <person name="Spatafora J."/>
            <person name="Crous P."/>
            <person name="Grigoriev I."/>
        </authorList>
    </citation>
    <scope>NUCLEOTIDE SEQUENCE</scope>
    <source>
        <strain evidence="23">CBS 113389</strain>
    </source>
</reference>
<sequence length="1187" mass="132461">MNDDATIQDLYRKIEKEKSMITAANKMRQATQNPQLISRAESQIRDAQRHIQYFEQTLHDLRTRQMGRDMGHMSVSGNGAPPNGSPDRTGQGRINQQGYNEGSDYGNPGPGGYSGGGAPGQMPARGPYAPPGPADRTPRARPNFSKLDLIKADTQHLGPRIQHMLSQLEFKLSVEKQYKAGVEKMLQLYSMSNDRKSRAEAEGKRIESTQKIQLLTRALRRHEDLHVNVDISDANDNDSLDTPSQRKPLTGHMSVRIRAISDVDHAATTRFSRGPETFVVIKVEDSFKGRTKSTRTDRWSDETHEFDVDKANEVEFTVYDKSGDQAVPIGLLWIRIADLVDDIRRKRVETEFNQAGWMTADKMDAHAGRPDLQFQPPPTAHGYQNQNSTAAAAGGPPGSGLHSQTGPIYIDAWFSLEPVGKIQLTLGFVKQVKERKGFDAVGLGRKGAVRQKKETVIEQYGHKFTTQTFYNIMRCALCGDFLKYTAGMQCVDCKYTCHEKCHKKVVTKCISKSNAETDPDEEKINHRIPHRFDAFSNMGANWCCHCGYMLPIGRKQSRKCSECKLTCHYNCVHFVPDFCGMSMEAANKILLEIRLAKSGQRRLQETLRPSSNTTPRPGPGAPSGMTSYVATNAHQDQVATEGPSTSQERFSYGRDSRYSDGYEQPPRTSSYGPPNQSSVNAAQAAASAQYGGPSSPEQRPPAQRSQSSQSAAAAAAAAASAALTGRRPPADSRTSYGQPSPYGQPQSQGSAFADGYRESRSNQRPPPLDAQSQTPAYDPRAYAQFNQQQQQQQQPQYGHQTSAPSIPQINVPQSPPPQSHQAPPAAGPVTTITQPVAEERERRSAPPANTQGSGRRIGLDHFNFLAVLGKGNFGKVMLAETKTTKQLYAIKVLKKEFIIENDEVESVRSEKRVLLIANKERHPFLINLHACFQTETRVYFVMEYISGGDLMLHIQRSQFGTKRSQFYAAEVCLALKYFHENGVIYRDLKLDNIMLTLDGHIKVADYGLCKEDMWYGSTTSTFCGTPEFMAPEILLDKRYGRAVDWWAFGVLIYQMLLQQSPFRGEDEDEIYDAILADEPLYPIHMPRDSVSILQKLLTREPELRLGSGVTDAQEIMSHAFFRNVNWDDIYHKRVQPPFLPTIKGRADTSNFGDEFTSETPVLTPVQSVLSQAMQEEFRGFSYSADFA</sequence>
<evidence type="ECO:0000256" key="1">
    <source>
        <dbReference type="ARBA" id="ARBA00005490"/>
    </source>
</evidence>
<dbReference type="Pfam" id="PF00433">
    <property type="entry name" value="Pkinase_C"/>
    <property type="match status" value="1"/>
</dbReference>
<dbReference type="Gene3D" id="3.30.60.20">
    <property type="match status" value="2"/>
</dbReference>
<evidence type="ECO:0000256" key="16">
    <source>
        <dbReference type="PROSITE-ProRule" id="PRU10141"/>
    </source>
</evidence>
<dbReference type="GO" id="GO:0008270">
    <property type="term" value="F:zinc ion binding"/>
    <property type="evidence" value="ECO:0007669"/>
    <property type="project" value="UniProtKB-KW"/>
</dbReference>
<feature type="binding site" evidence="16">
    <location>
        <position position="891"/>
    </location>
    <ligand>
        <name>ATP</name>
        <dbReference type="ChEBI" id="CHEBI:30616"/>
    </ligand>
</feature>
<dbReference type="InterPro" id="IPR037778">
    <property type="entry name" value="C2_fungal_PKC"/>
</dbReference>
<dbReference type="InterPro" id="IPR017441">
    <property type="entry name" value="Protein_kinase_ATP_BS"/>
</dbReference>
<dbReference type="Gene3D" id="3.30.200.20">
    <property type="entry name" value="Phosphorylase Kinase, domain 1"/>
    <property type="match status" value="1"/>
</dbReference>
<dbReference type="GeneID" id="54476122"/>
<keyword evidence="7" id="KW-0677">Repeat</keyword>
<dbReference type="SMART" id="SM00220">
    <property type="entry name" value="S_TKc"/>
    <property type="match status" value="1"/>
</dbReference>
<dbReference type="Gene3D" id="1.10.510.10">
    <property type="entry name" value="Transferase(Phosphotransferase) domain 1"/>
    <property type="match status" value="1"/>
</dbReference>
<feature type="compositionally biased region" description="Low complexity" evidence="17">
    <location>
        <begin position="784"/>
        <end position="800"/>
    </location>
</feature>
<evidence type="ECO:0000256" key="2">
    <source>
        <dbReference type="ARBA" id="ARBA00012429"/>
    </source>
</evidence>
<dbReference type="InterPro" id="IPR008271">
    <property type="entry name" value="Ser/Thr_kinase_AS"/>
</dbReference>
<dbReference type="Pfam" id="PF02185">
    <property type="entry name" value="HR1"/>
    <property type="match status" value="2"/>
</dbReference>
<dbReference type="GO" id="GO:0005524">
    <property type="term" value="F:ATP binding"/>
    <property type="evidence" value="ECO:0007669"/>
    <property type="project" value="UniProtKB-UniRule"/>
</dbReference>
<keyword evidence="15" id="KW-0175">Coiled coil</keyword>
<comment type="catalytic activity">
    <reaction evidence="14">
        <text>L-seryl-[protein] + ATP = O-phospho-L-seryl-[protein] + ADP + H(+)</text>
        <dbReference type="Rhea" id="RHEA:17989"/>
        <dbReference type="Rhea" id="RHEA-COMP:9863"/>
        <dbReference type="Rhea" id="RHEA-COMP:11604"/>
        <dbReference type="ChEBI" id="CHEBI:15378"/>
        <dbReference type="ChEBI" id="CHEBI:29999"/>
        <dbReference type="ChEBI" id="CHEBI:30616"/>
        <dbReference type="ChEBI" id="CHEBI:83421"/>
        <dbReference type="ChEBI" id="CHEBI:456216"/>
        <dbReference type="EC" id="2.7.11.13"/>
    </reaction>
</comment>